<dbReference type="EMBL" id="JACHCA010000017">
    <property type="protein sequence ID" value="MBB6130784.1"/>
    <property type="molecule type" value="Genomic_DNA"/>
</dbReference>
<gene>
    <name evidence="1" type="ORF">HDF22_004929</name>
</gene>
<sequence length="92" mass="10725">MLLHINIEDLLNTHSVESEGHEFKERGNPDVIYRSICVFANDFENVDGDYIIIHKHLLLHKMAAYNSLISINVQNPIILPYVRYLFPLICPY</sequence>
<accession>A0A841JJX7</accession>
<evidence type="ECO:0000313" key="1">
    <source>
        <dbReference type="EMBL" id="MBB6130784.1"/>
    </source>
</evidence>
<dbReference type="Proteomes" id="UP000548326">
    <property type="component" value="Unassembled WGS sequence"/>
</dbReference>
<dbReference type="AlphaFoldDB" id="A0A841JJX7"/>
<reference evidence="1 2" key="1">
    <citation type="submission" date="2020-08" db="EMBL/GenBank/DDBJ databases">
        <title>Genomic Encyclopedia of Type Strains, Phase IV (KMG-V): Genome sequencing to study the core and pangenomes of soil and plant-associated prokaryotes.</title>
        <authorList>
            <person name="Whitman W."/>
        </authorList>
    </citation>
    <scope>NUCLEOTIDE SEQUENCE [LARGE SCALE GENOMIC DNA]</scope>
    <source>
        <strain evidence="1 2">MP601</strain>
    </source>
</reference>
<protein>
    <submittedName>
        <fullName evidence="1">Uncharacterized protein</fullName>
    </submittedName>
</protein>
<evidence type="ECO:0000313" key="2">
    <source>
        <dbReference type="Proteomes" id="UP000548326"/>
    </source>
</evidence>
<organism evidence="1 2">
    <name type="scientific">Mucilaginibacter lappiensis</name>
    <dbReference type="NCBI Taxonomy" id="354630"/>
    <lineage>
        <taxon>Bacteria</taxon>
        <taxon>Pseudomonadati</taxon>
        <taxon>Bacteroidota</taxon>
        <taxon>Sphingobacteriia</taxon>
        <taxon>Sphingobacteriales</taxon>
        <taxon>Sphingobacteriaceae</taxon>
        <taxon>Mucilaginibacter</taxon>
    </lineage>
</organism>
<comment type="caution">
    <text evidence="1">The sequence shown here is derived from an EMBL/GenBank/DDBJ whole genome shotgun (WGS) entry which is preliminary data.</text>
</comment>
<name>A0A841JJX7_9SPHI</name>
<proteinExistence type="predicted"/>